<accession>A0A6H5G322</accession>
<dbReference type="Proteomes" id="UP000479000">
    <property type="component" value="Unassembled WGS sequence"/>
</dbReference>
<feature type="non-terminal residue" evidence="1">
    <location>
        <position position="1"/>
    </location>
</feature>
<dbReference type="EMBL" id="CADCXU010005055">
    <property type="protein sequence ID" value="CAA9996810.1"/>
    <property type="molecule type" value="Genomic_DNA"/>
</dbReference>
<gene>
    <name evidence="1" type="ORF">NTEN_LOCUS3230</name>
</gene>
<evidence type="ECO:0000313" key="1">
    <source>
        <dbReference type="EMBL" id="CAA9996810.1"/>
    </source>
</evidence>
<protein>
    <submittedName>
        <fullName evidence="1">Uncharacterized protein</fullName>
    </submittedName>
</protein>
<keyword evidence="2" id="KW-1185">Reference proteome</keyword>
<dbReference type="AlphaFoldDB" id="A0A6H5G322"/>
<evidence type="ECO:0000313" key="2">
    <source>
        <dbReference type="Proteomes" id="UP000479000"/>
    </source>
</evidence>
<organism evidence="1 2">
    <name type="scientific">Nesidiocoris tenuis</name>
    <dbReference type="NCBI Taxonomy" id="355587"/>
    <lineage>
        <taxon>Eukaryota</taxon>
        <taxon>Metazoa</taxon>
        <taxon>Ecdysozoa</taxon>
        <taxon>Arthropoda</taxon>
        <taxon>Hexapoda</taxon>
        <taxon>Insecta</taxon>
        <taxon>Pterygota</taxon>
        <taxon>Neoptera</taxon>
        <taxon>Paraneoptera</taxon>
        <taxon>Hemiptera</taxon>
        <taxon>Heteroptera</taxon>
        <taxon>Panheteroptera</taxon>
        <taxon>Cimicomorpha</taxon>
        <taxon>Miridae</taxon>
        <taxon>Dicyphina</taxon>
        <taxon>Nesidiocoris</taxon>
    </lineage>
</organism>
<name>A0A6H5G322_9HEMI</name>
<sequence>MEAKMCSCQLSWIPIEKIPLLGSVLERPSHADGALLQVPHSPRTQDSLEPAQAYHSVSASALGSIDPQWQTESVQNVVLPAARLCLVVV</sequence>
<reference evidence="1 2" key="1">
    <citation type="submission" date="2020-02" db="EMBL/GenBank/DDBJ databases">
        <authorList>
            <person name="Ferguson B K."/>
        </authorList>
    </citation>
    <scope>NUCLEOTIDE SEQUENCE [LARGE SCALE GENOMIC DNA]</scope>
</reference>
<proteinExistence type="predicted"/>
<feature type="non-terminal residue" evidence="1">
    <location>
        <position position="89"/>
    </location>
</feature>